<dbReference type="AlphaFoldDB" id="A0A0E9SZ46"/>
<sequence>MLKCNKTIWLTKSMNNRDNYHANHNTE</sequence>
<name>A0A0E9SZ46_ANGAN</name>
<proteinExistence type="predicted"/>
<evidence type="ECO:0000313" key="1">
    <source>
        <dbReference type="EMBL" id="JAH46629.1"/>
    </source>
</evidence>
<protein>
    <submittedName>
        <fullName evidence="1">Uncharacterized protein</fullName>
    </submittedName>
</protein>
<dbReference type="EMBL" id="GBXM01061948">
    <property type="protein sequence ID" value="JAH46629.1"/>
    <property type="molecule type" value="Transcribed_RNA"/>
</dbReference>
<accession>A0A0E9SZ46</accession>
<reference evidence="1" key="2">
    <citation type="journal article" date="2015" name="Fish Shellfish Immunol.">
        <title>Early steps in the European eel (Anguilla anguilla)-Vibrio vulnificus interaction in the gills: Role of the RtxA13 toxin.</title>
        <authorList>
            <person name="Callol A."/>
            <person name="Pajuelo D."/>
            <person name="Ebbesson L."/>
            <person name="Teles M."/>
            <person name="MacKenzie S."/>
            <person name="Amaro C."/>
        </authorList>
    </citation>
    <scope>NUCLEOTIDE SEQUENCE</scope>
</reference>
<reference evidence="1" key="1">
    <citation type="submission" date="2014-11" db="EMBL/GenBank/DDBJ databases">
        <authorList>
            <person name="Amaro Gonzalez C."/>
        </authorList>
    </citation>
    <scope>NUCLEOTIDE SEQUENCE</scope>
</reference>
<organism evidence="1">
    <name type="scientific">Anguilla anguilla</name>
    <name type="common">European freshwater eel</name>
    <name type="synonym">Muraena anguilla</name>
    <dbReference type="NCBI Taxonomy" id="7936"/>
    <lineage>
        <taxon>Eukaryota</taxon>
        <taxon>Metazoa</taxon>
        <taxon>Chordata</taxon>
        <taxon>Craniata</taxon>
        <taxon>Vertebrata</taxon>
        <taxon>Euteleostomi</taxon>
        <taxon>Actinopterygii</taxon>
        <taxon>Neopterygii</taxon>
        <taxon>Teleostei</taxon>
        <taxon>Anguilliformes</taxon>
        <taxon>Anguillidae</taxon>
        <taxon>Anguilla</taxon>
    </lineage>
</organism>